<dbReference type="InterPro" id="IPR040962">
    <property type="entry name" value="TPR_22"/>
</dbReference>
<dbReference type="InterPro" id="IPR011990">
    <property type="entry name" value="TPR-like_helical_dom_sf"/>
</dbReference>
<feature type="repeat" description="TPR" evidence="3">
    <location>
        <begin position="37"/>
        <end position="70"/>
    </location>
</feature>
<organism evidence="4 5">
    <name type="scientific">Coprinopsis marcescibilis</name>
    <name type="common">Agaric fungus</name>
    <name type="synonym">Psathyrella marcescibilis</name>
    <dbReference type="NCBI Taxonomy" id="230819"/>
    <lineage>
        <taxon>Eukaryota</taxon>
        <taxon>Fungi</taxon>
        <taxon>Dikarya</taxon>
        <taxon>Basidiomycota</taxon>
        <taxon>Agaricomycotina</taxon>
        <taxon>Agaricomycetes</taxon>
        <taxon>Agaricomycetidae</taxon>
        <taxon>Agaricales</taxon>
        <taxon>Agaricineae</taxon>
        <taxon>Psathyrellaceae</taxon>
        <taxon>Coprinopsis</taxon>
    </lineage>
</organism>
<feature type="repeat" description="TPR" evidence="3">
    <location>
        <begin position="692"/>
        <end position="725"/>
    </location>
</feature>
<dbReference type="Gene3D" id="1.25.40.10">
    <property type="entry name" value="Tetratricopeptide repeat domain"/>
    <property type="match status" value="4"/>
</dbReference>
<gene>
    <name evidence="4" type="ORF">FA15DRAFT_755717</name>
</gene>
<dbReference type="Pfam" id="PF18833">
    <property type="entry name" value="TPR_22"/>
    <property type="match status" value="1"/>
</dbReference>
<sequence length="1429" mass="158624">MSTKALLKQARDKLNKKDFAGARDAVERVLDFEPSNYTAHVFLAVALLELGENDRSEKAYQTAMSLEPDQLLARQGLVKFYERTSAWDRLVPCLLELADAYLKGNDVVKLAETLQRLLQIRRTQGTKLELVDVLLLFLPGSRFHALLSTLPEPNPTNPTSTTISEAQSLINNTLVPLEDIVAIIEKEEEAKSMRDFNTRRTRLGAPKPDVLKRDIDFEICDASKLPGLYNEVLNHPNATDDLRLSTEAKLLRLTRRHLLSIPQANHDQKTRLLQELEDLVQGGVLLKRPDELAWEMCLEWQDYVDVDEIDTANLFSYLEIFPKNNLSEVLRAYLLFRNIHWLRDDVESKEKPDTVEEGLDALLNCPITPSDTILANRIQCDAYLFIEDYENASTIARQGLRKVQQVEASFGKPLQKTRLGFQIVLLTALVHLFPPKHHEEAMRLVDQVLKILPGNVKTLMAKGLVLQARKDWVSAKACFDQVLAIDADVSNALQAQEESAWCESLSNDRRFAISQLQEVLKQMEEQDHLNDMDIARCLWRIGESYWALDGRDRESAYTNYIAALKRDPGYAAAFTSLGIYYAEYVSPPDPVRASKCFQKAFELDPRETVAARRLAHGFANEQEWDLVEVIARRTIEGEGGKLEPGIGSSKDGDVPTNVWAWKALGVVELRRSNFPEAIHALHVALRAEPGDGNMWLRIGEAYGKAGRYAAAIKALEHAQSLLEGDWLPRYFIASAKQGIGLYSEAISTYEELLEQHPTELGLLISLAQSYLQLGITELNTGFRSRAETSFETTGRFALKIIESHPGFRGVAWKIITDATLNLSQLSLFNHPDRIRRLMEDIESLLPPPSDDIKALNQPSAEDLPVEGSAVLRMALRSAEYRIGITSTNKPDQSAWYDLGVTLQLRTIRDPKPETTALAIKYVSKAVQHDPGNDRYWITLGQAYFSSNPRAAQHCLVKALEIDGKNSSTWATLGFLYLHHLDVPLAAEAFQRAQVLDPDCTAAWIGQGLIAAEKGDQTHSDALFLHATSLDQVVPEADYETSTRLFKTHGSGSKAPGEVIDALLPAYYLLSRYCSRKPHDAAGLHLYALVCERLGHIGFGRGLVQRAIEILERVYEDTEDSLVERQFMIANATLGRLNLAHGEPEASLPSFESVLALVSEDDAAKGVLEIQARLGIGMGQIALDDYESALATFQEAQRIACGPVEPESEGEGESATPAHAAAATTVDGKIKGQTTIALAQMLWSLIEPDFREAAQTELLKCISEEPTNLTAIKTLVAMGILSGDEGLVDAAVSEIVALPLDQRLQLDADRNVDKLLIQYHLTRNEMQTALQLAEKSLFCRPSDVQRRQALASLLLKMEKPQSVPGLIETSGGGLESRADALALEALAQSRLPGPEGADAALSCAQRALMLRPGKTVGWKVLAHVRQSRQS</sequence>
<keyword evidence="1" id="KW-0677">Repeat</keyword>
<protein>
    <submittedName>
        <fullName evidence="4">Superkiller protein 3 SKI3</fullName>
    </submittedName>
</protein>
<dbReference type="PROSITE" id="PS50005">
    <property type="entry name" value="TPR"/>
    <property type="match status" value="4"/>
</dbReference>
<evidence type="ECO:0000313" key="5">
    <source>
        <dbReference type="Proteomes" id="UP000307440"/>
    </source>
</evidence>
<name>A0A5C3KXV1_COPMA</name>
<dbReference type="STRING" id="230819.A0A5C3KXV1"/>
<evidence type="ECO:0000313" key="4">
    <source>
        <dbReference type="EMBL" id="TFK25481.1"/>
    </source>
</evidence>
<dbReference type="GO" id="GO:0055087">
    <property type="term" value="C:Ski complex"/>
    <property type="evidence" value="ECO:0007669"/>
    <property type="project" value="InterPro"/>
</dbReference>
<keyword evidence="5" id="KW-1185">Reference proteome</keyword>
<dbReference type="OrthoDB" id="421075at2759"/>
<dbReference type="InterPro" id="IPR019734">
    <property type="entry name" value="TPR_rpt"/>
</dbReference>
<dbReference type="Proteomes" id="UP000307440">
    <property type="component" value="Unassembled WGS sequence"/>
</dbReference>
<evidence type="ECO:0000256" key="2">
    <source>
        <dbReference type="ARBA" id="ARBA00022803"/>
    </source>
</evidence>
<dbReference type="InterPro" id="IPR039226">
    <property type="entry name" value="Ski3/TTC37"/>
</dbReference>
<dbReference type="PANTHER" id="PTHR15704:SF7">
    <property type="entry name" value="SUPERKILLER COMPLEX PROTEIN 3"/>
    <property type="match status" value="1"/>
</dbReference>
<accession>A0A5C3KXV1</accession>
<reference evidence="4 5" key="1">
    <citation type="journal article" date="2019" name="Nat. Ecol. Evol.">
        <title>Megaphylogeny resolves global patterns of mushroom evolution.</title>
        <authorList>
            <person name="Varga T."/>
            <person name="Krizsan K."/>
            <person name="Foldi C."/>
            <person name="Dima B."/>
            <person name="Sanchez-Garcia M."/>
            <person name="Sanchez-Ramirez S."/>
            <person name="Szollosi G.J."/>
            <person name="Szarkandi J.G."/>
            <person name="Papp V."/>
            <person name="Albert L."/>
            <person name="Andreopoulos W."/>
            <person name="Angelini C."/>
            <person name="Antonin V."/>
            <person name="Barry K.W."/>
            <person name="Bougher N.L."/>
            <person name="Buchanan P."/>
            <person name="Buyck B."/>
            <person name="Bense V."/>
            <person name="Catcheside P."/>
            <person name="Chovatia M."/>
            <person name="Cooper J."/>
            <person name="Damon W."/>
            <person name="Desjardin D."/>
            <person name="Finy P."/>
            <person name="Geml J."/>
            <person name="Haridas S."/>
            <person name="Hughes K."/>
            <person name="Justo A."/>
            <person name="Karasinski D."/>
            <person name="Kautmanova I."/>
            <person name="Kiss B."/>
            <person name="Kocsube S."/>
            <person name="Kotiranta H."/>
            <person name="LaButti K.M."/>
            <person name="Lechner B.E."/>
            <person name="Liimatainen K."/>
            <person name="Lipzen A."/>
            <person name="Lukacs Z."/>
            <person name="Mihaltcheva S."/>
            <person name="Morgado L.N."/>
            <person name="Niskanen T."/>
            <person name="Noordeloos M.E."/>
            <person name="Ohm R.A."/>
            <person name="Ortiz-Santana B."/>
            <person name="Ovrebo C."/>
            <person name="Racz N."/>
            <person name="Riley R."/>
            <person name="Savchenko A."/>
            <person name="Shiryaev A."/>
            <person name="Soop K."/>
            <person name="Spirin V."/>
            <person name="Szebenyi C."/>
            <person name="Tomsovsky M."/>
            <person name="Tulloss R.E."/>
            <person name="Uehling J."/>
            <person name="Grigoriev I.V."/>
            <person name="Vagvolgyi C."/>
            <person name="Papp T."/>
            <person name="Martin F.M."/>
            <person name="Miettinen O."/>
            <person name="Hibbett D.S."/>
            <person name="Nagy L.G."/>
        </authorList>
    </citation>
    <scope>NUCLEOTIDE SEQUENCE [LARGE SCALE GENOMIC DNA]</scope>
    <source>
        <strain evidence="4 5">CBS 121175</strain>
    </source>
</reference>
<dbReference type="EMBL" id="ML210185">
    <property type="protein sequence ID" value="TFK25481.1"/>
    <property type="molecule type" value="Genomic_DNA"/>
</dbReference>
<keyword evidence="2 3" id="KW-0802">TPR repeat</keyword>
<dbReference type="GO" id="GO:0006401">
    <property type="term" value="P:RNA catabolic process"/>
    <property type="evidence" value="ECO:0007669"/>
    <property type="project" value="InterPro"/>
</dbReference>
<feature type="repeat" description="TPR" evidence="3">
    <location>
        <begin position="966"/>
        <end position="999"/>
    </location>
</feature>
<feature type="repeat" description="TPR" evidence="3">
    <location>
        <begin position="658"/>
        <end position="691"/>
    </location>
</feature>
<evidence type="ECO:0000256" key="1">
    <source>
        <dbReference type="ARBA" id="ARBA00022737"/>
    </source>
</evidence>
<dbReference type="SUPFAM" id="SSF48452">
    <property type="entry name" value="TPR-like"/>
    <property type="match status" value="4"/>
</dbReference>
<dbReference type="Pfam" id="PF13432">
    <property type="entry name" value="TPR_16"/>
    <property type="match status" value="3"/>
</dbReference>
<dbReference type="PANTHER" id="PTHR15704">
    <property type="entry name" value="SUPERKILLER 3 PROTEIN-RELATED"/>
    <property type="match status" value="1"/>
</dbReference>
<evidence type="ECO:0000256" key="3">
    <source>
        <dbReference type="PROSITE-ProRule" id="PRU00339"/>
    </source>
</evidence>
<proteinExistence type="predicted"/>
<dbReference type="SMART" id="SM00028">
    <property type="entry name" value="TPR"/>
    <property type="match status" value="12"/>
</dbReference>